<dbReference type="SUPFAM" id="SSF52172">
    <property type="entry name" value="CheY-like"/>
    <property type="match status" value="1"/>
</dbReference>
<feature type="DNA-binding region" description="OmpR/PhoB-type" evidence="9">
    <location>
        <begin position="127"/>
        <end position="226"/>
    </location>
</feature>
<organism evidence="12 13">
    <name type="scientific">Clostridium rhizosphaerae</name>
    <dbReference type="NCBI Taxonomy" id="2803861"/>
    <lineage>
        <taxon>Bacteria</taxon>
        <taxon>Bacillati</taxon>
        <taxon>Bacillota</taxon>
        <taxon>Clostridia</taxon>
        <taxon>Eubacteriales</taxon>
        <taxon>Clostridiaceae</taxon>
        <taxon>Clostridium</taxon>
    </lineage>
</organism>
<dbReference type="PROSITE" id="PS50110">
    <property type="entry name" value="RESPONSE_REGULATORY"/>
    <property type="match status" value="1"/>
</dbReference>
<dbReference type="InterPro" id="IPR039420">
    <property type="entry name" value="WalR-like"/>
</dbReference>
<dbReference type="Pfam" id="PF00486">
    <property type="entry name" value="Trans_reg_C"/>
    <property type="match status" value="1"/>
</dbReference>
<evidence type="ECO:0000256" key="9">
    <source>
        <dbReference type="PROSITE-ProRule" id="PRU01091"/>
    </source>
</evidence>
<proteinExistence type="predicted"/>
<dbReference type="Gene3D" id="6.10.250.690">
    <property type="match status" value="1"/>
</dbReference>
<evidence type="ECO:0000256" key="6">
    <source>
        <dbReference type="ARBA" id="ARBA00023163"/>
    </source>
</evidence>
<evidence type="ECO:0000313" key="13">
    <source>
        <dbReference type="Proteomes" id="UP000632377"/>
    </source>
</evidence>
<evidence type="ECO:0000313" key="12">
    <source>
        <dbReference type="EMBL" id="MBL4937283.1"/>
    </source>
</evidence>
<reference evidence="12 13" key="1">
    <citation type="submission" date="2021-01" db="EMBL/GenBank/DDBJ databases">
        <title>Genome public.</title>
        <authorList>
            <person name="Liu C."/>
            <person name="Sun Q."/>
        </authorList>
    </citation>
    <scope>NUCLEOTIDE SEQUENCE [LARGE SCALE GENOMIC DNA]</scope>
    <source>
        <strain evidence="12 13">YIM B02515</strain>
    </source>
</reference>
<keyword evidence="6" id="KW-0804">Transcription</keyword>
<name>A0ABS1TH57_9CLOT</name>
<dbReference type="CDD" id="cd00383">
    <property type="entry name" value="trans_reg_C"/>
    <property type="match status" value="1"/>
</dbReference>
<gene>
    <name evidence="12" type="ORF">JK636_16260</name>
</gene>
<dbReference type="InterPro" id="IPR001789">
    <property type="entry name" value="Sig_transdc_resp-reg_receiver"/>
</dbReference>
<protein>
    <recommendedName>
        <fullName evidence="1">Stage 0 sporulation protein A homolog</fullName>
    </recommendedName>
</protein>
<evidence type="ECO:0000259" key="11">
    <source>
        <dbReference type="PROSITE" id="PS51755"/>
    </source>
</evidence>
<dbReference type="PROSITE" id="PS51755">
    <property type="entry name" value="OMPR_PHOB"/>
    <property type="match status" value="1"/>
</dbReference>
<keyword evidence="4" id="KW-0805">Transcription regulation</keyword>
<keyword evidence="5 9" id="KW-0238">DNA-binding</keyword>
<dbReference type="SUPFAM" id="SSF46894">
    <property type="entry name" value="C-terminal effector domain of the bipartite response regulators"/>
    <property type="match status" value="1"/>
</dbReference>
<dbReference type="EMBL" id="JAESWC010000014">
    <property type="protein sequence ID" value="MBL4937283.1"/>
    <property type="molecule type" value="Genomic_DNA"/>
</dbReference>
<accession>A0ABS1TH57</accession>
<sequence length="230" mass="26466">MNILIAEDEKDIRELVKIHLIKDGYNVFEAANGIEAIEVFKNNKIDMIILDVMMPLLDGFAVVKNVRETSMIPVMFLTARAEDTDKILGLGLGADDYMTKPFSPIELTARVQAQLRRYNKYSKTSYVSDVAIGELILNKENCTVHKNKIKLELNAKEYKILEFLMENAGKVYTKKQLYEAVWGEPYFGDDNTIMVHISYLRDKIEDNPKSPKYLKTIRGIGYRFEKVNKL</sequence>
<evidence type="ECO:0000256" key="2">
    <source>
        <dbReference type="ARBA" id="ARBA00022553"/>
    </source>
</evidence>
<comment type="function">
    <text evidence="7">May play the central regulatory role in sporulation. It may be an element of the effector pathway responsible for the activation of sporulation genes in response to nutritional stress. Spo0A may act in concert with spo0H (a sigma factor) to control the expression of some genes that are critical to the sporulation process.</text>
</comment>
<dbReference type="InterPro" id="IPR001867">
    <property type="entry name" value="OmpR/PhoB-type_DNA-bd"/>
</dbReference>
<dbReference type="InterPro" id="IPR036388">
    <property type="entry name" value="WH-like_DNA-bd_sf"/>
</dbReference>
<dbReference type="SMART" id="SM00448">
    <property type="entry name" value="REC"/>
    <property type="match status" value="1"/>
</dbReference>
<dbReference type="RefSeq" id="WP_202750037.1">
    <property type="nucleotide sequence ID" value="NZ_JAESWC010000014.1"/>
</dbReference>
<comment type="caution">
    <text evidence="12">The sequence shown here is derived from an EMBL/GenBank/DDBJ whole genome shotgun (WGS) entry which is preliminary data.</text>
</comment>
<evidence type="ECO:0000256" key="4">
    <source>
        <dbReference type="ARBA" id="ARBA00023015"/>
    </source>
</evidence>
<dbReference type="InterPro" id="IPR011006">
    <property type="entry name" value="CheY-like_superfamily"/>
</dbReference>
<keyword evidence="2 8" id="KW-0597">Phosphoprotein</keyword>
<dbReference type="PANTHER" id="PTHR48111:SF40">
    <property type="entry name" value="PHOSPHATE REGULON TRANSCRIPTIONAL REGULATORY PROTEIN PHOB"/>
    <property type="match status" value="1"/>
</dbReference>
<dbReference type="PANTHER" id="PTHR48111">
    <property type="entry name" value="REGULATOR OF RPOS"/>
    <property type="match status" value="1"/>
</dbReference>
<evidence type="ECO:0000256" key="3">
    <source>
        <dbReference type="ARBA" id="ARBA00023012"/>
    </source>
</evidence>
<evidence type="ECO:0000256" key="1">
    <source>
        <dbReference type="ARBA" id="ARBA00018672"/>
    </source>
</evidence>
<feature type="domain" description="OmpR/PhoB-type" evidence="11">
    <location>
        <begin position="127"/>
        <end position="226"/>
    </location>
</feature>
<dbReference type="Gene3D" id="3.40.50.2300">
    <property type="match status" value="1"/>
</dbReference>
<evidence type="ECO:0000256" key="7">
    <source>
        <dbReference type="ARBA" id="ARBA00024867"/>
    </source>
</evidence>
<dbReference type="SMART" id="SM00862">
    <property type="entry name" value="Trans_reg_C"/>
    <property type="match status" value="1"/>
</dbReference>
<evidence type="ECO:0000259" key="10">
    <source>
        <dbReference type="PROSITE" id="PS50110"/>
    </source>
</evidence>
<dbReference type="Pfam" id="PF00072">
    <property type="entry name" value="Response_reg"/>
    <property type="match status" value="1"/>
</dbReference>
<keyword evidence="3" id="KW-0902">Two-component regulatory system</keyword>
<evidence type="ECO:0000256" key="5">
    <source>
        <dbReference type="ARBA" id="ARBA00023125"/>
    </source>
</evidence>
<keyword evidence="13" id="KW-1185">Reference proteome</keyword>
<evidence type="ECO:0000256" key="8">
    <source>
        <dbReference type="PROSITE-ProRule" id="PRU00169"/>
    </source>
</evidence>
<feature type="domain" description="Response regulatory" evidence="10">
    <location>
        <begin position="2"/>
        <end position="115"/>
    </location>
</feature>
<dbReference type="InterPro" id="IPR016032">
    <property type="entry name" value="Sig_transdc_resp-reg_C-effctor"/>
</dbReference>
<feature type="modified residue" description="4-aspartylphosphate" evidence="8">
    <location>
        <position position="51"/>
    </location>
</feature>
<dbReference type="Gene3D" id="1.10.10.10">
    <property type="entry name" value="Winged helix-like DNA-binding domain superfamily/Winged helix DNA-binding domain"/>
    <property type="match status" value="1"/>
</dbReference>
<dbReference type="Proteomes" id="UP000632377">
    <property type="component" value="Unassembled WGS sequence"/>
</dbReference>